<gene>
    <name evidence="10" type="ORF">EOD39_14400</name>
</gene>
<evidence type="ECO:0000313" key="11">
    <source>
        <dbReference type="Proteomes" id="UP000289886"/>
    </source>
</evidence>
<dbReference type="SUPFAM" id="SSF51283">
    <property type="entry name" value="dUTPase-like"/>
    <property type="match status" value="1"/>
</dbReference>
<dbReference type="InterPro" id="IPR029054">
    <property type="entry name" value="dUTPase-like"/>
</dbReference>
<evidence type="ECO:0000256" key="6">
    <source>
        <dbReference type="ARBA" id="ARBA00023080"/>
    </source>
</evidence>
<reference evidence="10 11" key="1">
    <citation type="submission" date="2019-01" db="EMBL/GenBank/DDBJ databases">
        <title>Draft Genome and Complete Hox-Cluster Characterization of the Sterlet Sturgeon (Acipenser ruthenus).</title>
        <authorList>
            <person name="Wei Q."/>
        </authorList>
    </citation>
    <scope>NUCLEOTIDE SEQUENCE [LARGE SCALE GENOMIC DNA]</scope>
    <source>
        <strain evidence="10">WHYD16114868_AA</strain>
        <tissue evidence="10">Blood</tissue>
    </source>
</reference>
<sequence length="229" mass="25446">MPCSQVTEVTGTSPAKRLKEMHPEGKMLLKFAKLSEHATSPTRGSTKAAGYDLYSAYDYVIPAMDKAIVKTDIQIALPSGYYGRVAPRSGLAAKYFIDVGAGVVDEDYRGNVGVVLFNFNKDSFEAFQETSDAPPHYEETSFADGRSGHRISFRPDERAVYNSIIHNEGGFHPYDTISNPYYLQTFGHNTMDPVPRIDFYRNTGSVSGDKITRPTLEDLHEVFKKVSAL</sequence>
<dbReference type="NCBIfam" id="TIGR00576">
    <property type="entry name" value="dut"/>
    <property type="match status" value="1"/>
</dbReference>
<dbReference type="EMBL" id="SCEB01001079">
    <property type="protein sequence ID" value="RXM97460.1"/>
    <property type="molecule type" value="Genomic_DNA"/>
</dbReference>
<keyword evidence="6 7" id="KW-0546">Nucleotide metabolism</keyword>
<dbReference type="EC" id="3.6.1.23" evidence="7"/>
<dbReference type="InterPro" id="IPR008181">
    <property type="entry name" value="dUTPase"/>
</dbReference>
<keyword evidence="4" id="KW-0813">Transport</keyword>
<dbReference type="InterPro" id="IPR036157">
    <property type="entry name" value="dUTPase-like_sf"/>
</dbReference>
<evidence type="ECO:0000313" key="10">
    <source>
        <dbReference type="EMBL" id="RXM97460.1"/>
    </source>
</evidence>
<dbReference type="AlphaFoldDB" id="A0A662YL22"/>
<proteinExistence type="inferred from homology"/>
<evidence type="ECO:0000256" key="5">
    <source>
        <dbReference type="ARBA" id="ARBA00022801"/>
    </source>
</evidence>
<dbReference type="PANTHER" id="PTHR11241">
    <property type="entry name" value="DEOXYURIDINE 5'-TRIPHOSPHATE NUCLEOTIDOHYDROLASE"/>
    <property type="match status" value="1"/>
</dbReference>
<evidence type="ECO:0000259" key="8">
    <source>
        <dbReference type="Pfam" id="PF00692"/>
    </source>
</evidence>
<comment type="function">
    <text evidence="7">Involved in nucleotide metabolism via production of dUMP, the immediate precursor of thymidine nucleotides, and decreases the intracellular concentration of dUTP so that uracil cannot be incorporated into DNA.</text>
</comment>
<dbReference type="Proteomes" id="UP000289886">
    <property type="component" value="Unassembled WGS sequence"/>
</dbReference>
<dbReference type="GO" id="GO:0004170">
    <property type="term" value="F:dUTP diphosphatase activity"/>
    <property type="evidence" value="ECO:0007669"/>
    <property type="project" value="UniProtKB-UniRule"/>
</dbReference>
<comment type="subcellular location">
    <subcellularLocation>
        <location evidence="1">Cell membrane</location>
        <topology evidence="1">Multi-pass membrane protein</topology>
    </subcellularLocation>
</comment>
<name>A0A662YL22_ACIRT</name>
<dbReference type="CDD" id="cd07557">
    <property type="entry name" value="trimeric_dUTPase"/>
    <property type="match status" value="1"/>
</dbReference>
<dbReference type="GO" id="GO:0046081">
    <property type="term" value="P:dUTP catabolic process"/>
    <property type="evidence" value="ECO:0007669"/>
    <property type="project" value="UniProtKB-UniRule"/>
</dbReference>
<keyword evidence="7" id="KW-0460">Magnesium</keyword>
<evidence type="ECO:0000256" key="4">
    <source>
        <dbReference type="ARBA" id="ARBA00022448"/>
    </source>
</evidence>
<evidence type="ECO:0000256" key="3">
    <source>
        <dbReference type="ARBA" id="ARBA00006581"/>
    </source>
</evidence>
<dbReference type="Pfam" id="PF08403">
    <property type="entry name" value="AA_permease_N"/>
    <property type="match status" value="1"/>
</dbReference>
<dbReference type="PANTHER" id="PTHR11241:SF0">
    <property type="entry name" value="DEOXYURIDINE 5'-TRIPHOSPHATE NUCLEOTIDOHYDROLASE"/>
    <property type="match status" value="1"/>
</dbReference>
<dbReference type="Gene3D" id="2.70.40.10">
    <property type="match status" value="1"/>
</dbReference>
<comment type="similarity">
    <text evidence="3 7">Belongs to the dUTPase family.</text>
</comment>
<keyword evidence="11" id="KW-1185">Reference proteome</keyword>
<comment type="cofactor">
    <cofactor evidence="7">
        <name>Mg(2+)</name>
        <dbReference type="ChEBI" id="CHEBI:18420"/>
    </cofactor>
</comment>
<comment type="catalytic activity">
    <reaction evidence="7">
        <text>dUTP + H2O = dUMP + diphosphate + H(+)</text>
        <dbReference type="Rhea" id="RHEA:10248"/>
        <dbReference type="ChEBI" id="CHEBI:15377"/>
        <dbReference type="ChEBI" id="CHEBI:15378"/>
        <dbReference type="ChEBI" id="CHEBI:33019"/>
        <dbReference type="ChEBI" id="CHEBI:61555"/>
        <dbReference type="ChEBI" id="CHEBI:246422"/>
        <dbReference type="EC" id="3.6.1.23"/>
    </reaction>
</comment>
<accession>A0A662YL22</accession>
<comment type="pathway">
    <text evidence="2 7">Pyrimidine metabolism; dUMP biosynthesis; dUMP from dCTP (dUTP route): step 2/2.</text>
</comment>
<dbReference type="InterPro" id="IPR013612">
    <property type="entry name" value="AA_permease_N"/>
</dbReference>
<protein>
    <recommendedName>
        <fullName evidence="7">Deoxyuridine 5'-triphosphate nucleotidohydrolase</fullName>
        <shortName evidence="7">dUTPase</shortName>
        <ecNumber evidence="7">3.6.1.23</ecNumber>
    </recommendedName>
    <alternativeName>
        <fullName evidence="7">dUTP pyrophosphatase</fullName>
    </alternativeName>
</protein>
<dbReference type="GO" id="GO:0006226">
    <property type="term" value="P:dUMP biosynthetic process"/>
    <property type="evidence" value="ECO:0007669"/>
    <property type="project" value="UniProtKB-UniRule"/>
</dbReference>
<evidence type="ECO:0000256" key="7">
    <source>
        <dbReference type="RuleBase" id="RU367024"/>
    </source>
</evidence>
<evidence type="ECO:0000256" key="1">
    <source>
        <dbReference type="ARBA" id="ARBA00004651"/>
    </source>
</evidence>
<feature type="domain" description="Amino acid permease N-terminal" evidence="9">
    <location>
        <begin position="175"/>
        <end position="228"/>
    </location>
</feature>
<keyword evidence="5 7" id="KW-0378">Hydrolase</keyword>
<evidence type="ECO:0000259" key="9">
    <source>
        <dbReference type="Pfam" id="PF08403"/>
    </source>
</evidence>
<comment type="caution">
    <text evidence="10">The sequence shown here is derived from an EMBL/GenBank/DDBJ whole genome shotgun (WGS) entry which is preliminary data.</text>
</comment>
<keyword evidence="7" id="KW-0479">Metal-binding</keyword>
<dbReference type="GO" id="GO:0005886">
    <property type="term" value="C:plasma membrane"/>
    <property type="evidence" value="ECO:0007669"/>
    <property type="project" value="UniProtKB-SubCell"/>
</dbReference>
<evidence type="ECO:0000256" key="2">
    <source>
        <dbReference type="ARBA" id="ARBA00005142"/>
    </source>
</evidence>
<feature type="domain" description="dUTPase-like" evidence="8">
    <location>
        <begin position="37"/>
        <end position="125"/>
    </location>
</feature>
<organism evidence="10 11">
    <name type="scientific">Acipenser ruthenus</name>
    <name type="common">Sterlet sturgeon</name>
    <dbReference type="NCBI Taxonomy" id="7906"/>
    <lineage>
        <taxon>Eukaryota</taxon>
        <taxon>Metazoa</taxon>
        <taxon>Chordata</taxon>
        <taxon>Craniata</taxon>
        <taxon>Vertebrata</taxon>
        <taxon>Euteleostomi</taxon>
        <taxon>Actinopterygii</taxon>
        <taxon>Chondrostei</taxon>
        <taxon>Acipenseriformes</taxon>
        <taxon>Acipenseridae</taxon>
        <taxon>Acipenser</taxon>
    </lineage>
</organism>
<dbReference type="InterPro" id="IPR033704">
    <property type="entry name" value="dUTPase_trimeric"/>
</dbReference>
<dbReference type="UniPathway" id="UPA00610">
    <property type="reaction ID" value="UER00666"/>
</dbReference>
<dbReference type="GO" id="GO:0000287">
    <property type="term" value="F:magnesium ion binding"/>
    <property type="evidence" value="ECO:0007669"/>
    <property type="project" value="UniProtKB-UniRule"/>
</dbReference>
<dbReference type="Pfam" id="PF00692">
    <property type="entry name" value="dUTPase"/>
    <property type="match status" value="1"/>
</dbReference>